<protein>
    <submittedName>
        <fullName evidence="1">Uncharacterized protein</fullName>
    </submittedName>
</protein>
<proteinExistence type="predicted"/>
<reference evidence="1 2" key="1">
    <citation type="journal article" date="2019" name="Int. J. Syst. Evol. Microbiol.">
        <title>The Global Catalogue of Microorganisms (GCM) 10K type strain sequencing project: providing services to taxonomists for standard genome sequencing and annotation.</title>
        <authorList>
            <consortium name="The Broad Institute Genomics Platform"/>
            <consortium name="The Broad Institute Genome Sequencing Center for Infectious Disease"/>
            <person name="Wu L."/>
            <person name="Ma J."/>
        </authorList>
    </citation>
    <scope>NUCLEOTIDE SEQUENCE [LARGE SCALE GENOMIC DNA]</scope>
    <source>
        <strain evidence="1 2">JCM 12149</strain>
    </source>
</reference>
<gene>
    <name evidence="1" type="ORF">GCM10008983_28040</name>
</gene>
<dbReference type="Proteomes" id="UP001501459">
    <property type="component" value="Unassembled WGS sequence"/>
</dbReference>
<dbReference type="RefSeq" id="WP_343754328.1">
    <property type="nucleotide sequence ID" value="NZ_BAAADM010000060.1"/>
</dbReference>
<keyword evidence="2" id="KW-1185">Reference proteome</keyword>
<dbReference type="EMBL" id="BAAADM010000060">
    <property type="protein sequence ID" value="GAA0448397.1"/>
    <property type="molecule type" value="Genomic_DNA"/>
</dbReference>
<name>A0ABN0ZHZ0_9BACI</name>
<comment type="caution">
    <text evidence="1">The sequence shown here is derived from an EMBL/GenBank/DDBJ whole genome shotgun (WGS) entry which is preliminary data.</text>
</comment>
<sequence>MLAMAQVDYINFLREKEGLSVNSLKRWGTSMENKRCTLLKKTTIF</sequence>
<accession>A0ABN0ZHZ0</accession>
<evidence type="ECO:0000313" key="2">
    <source>
        <dbReference type="Proteomes" id="UP001501459"/>
    </source>
</evidence>
<evidence type="ECO:0000313" key="1">
    <source>
        <dbReference type="EMBL" id="GAA0448397.1"/>
    </source>
</evidence>
<organism evidence="1 2">
    <name type="scientific">Lentibacillus halophilus</name>
    <dbReference type="NCBI Taxonomy" id="295065"/>
    <lineage>
        <taxon>Bacteria</taxon>
        <taxon>Bacillati</taxon>
        <taxon>Bacillota</taxon>
        <taxon>Bacilli</taxon>
        <taxon>Bacillales</taxon>
        <taxon>Bacillaceae</taxon>
        <taxon>Lentibacillus</taxon>
    </lineage>
</organism>